<dbReference type="AlphaFoldDB" id="A0A813MF50"/>
<evidence type="ECO:0000313" key="10">
    <source>
        <dbReference type="Proteomes" id="UP000663879"/>
    </source>
</evidence>
<dbReference type="InterPro" id="IPR019335">
    <property type="entry name" value="COG7"/>
</dbReference>
<evidence type="ECO:0000256" key="2">
    <source>
        <dbReference type="ARBA" id="ARBA00005831"/>
    </source>
</evidence>
<evidence type="ECO:0000256" key="3">
    <source>
        <dbReference type="ARBA" id="ARBA00020984"/>
    </source>
</evidence>
<evidence type="ECO:0000256" key="8">
    <source>
        <dbReference type="ARBA" id="ARBA00031345"/>
    </source>
</evidence>
<dbReference type="Proteomes" id="UP000663879">
    <property type="component" value="Unassembled WGS sequence"/>
</dbReference>
<comment type="similarity">
    <text evidence="2">Belongs to the COG7 family.</text>
</comment>
<evidence type="ECO:0000256" key="6">
    <source>
        <dbReference type="ARBA" id="ARBA00023034"/>
    </source>
</evidence>
<evidence type="ECO:0000256" key="1">
    <source>
        <dbReference type="ARBA" id="ARBA00004395"/>
    </source>
</evidence>
<dbReference type="GO" id="GO:0000139">
    <property type="term" value="C:Golgi membrane"/>
    <property type="evidence" value="ECO:0007669"/>
    <property type="project" value="UniProtKB-SubCell"/>
</dbReference>
<keyword evidence="6" id="KW-0333">Golgi apparatus</keyword>
<dbReference type="GO" id="GO:0006886">
    <property type="term" value="P:intracellular protein transport"/>
    <property type="evidence" value="ECO:0007669"/>
    <property type="project" value="InterPro"/>
</dbReference>
<proteinExistence type="inferred from homology"/>
<dbReference type="OrthoDB" id="245173at2759"/>
<keyword evidence="5" id="KW-0653">Protein transport</keyword>
<protein>
    <recommendedName>
        <fullName evidence="3">Conserved oligomeric Golgi complex subunit 7</fullName>
    </recommendedName>
    <alternativeName>
        <fullName evidence="8">Component of oligomeric Golgi complex 7</fullName>
    </alternativeName>
</protein>
<comment type="subcellular location">
    <subcellularLocation>
        <location evidence="1">Golgi apparatus membrane</location>
        <topology evidence="1">Peripheral membrane protein</topology>
    </subcellularLocation>
</comment>
<dbReference type="PANTHER" id="PTHR21443">
    <property type="entry name" value="CONSERVED OLIGOMERIC GOLGI COMPLEX COMPONENT 7"/>
    <property type="match status" value="1"/>
</dbReference>
<evidence type="ECO:0000256" key="7">
    <source>
        <dbReference type="ARBA" id="ARBA00023136"/>
    </source>
</evidence>
<dbReference type="Pfam" id="PF10191">
    <property type="entry name" value="COG7"/>
    <property type="match status" value="1"/>
</dbReference>
<keyword evidence="4" id="KW-0813">Transport</keyword>
<dbReference type="PANTHER" id="PTHR21443:SF0">
    <property type="entry name" value="CONSERVED OLIGOMERIC GOLGI COMPLEX SUBUNIT 7"/>
    <property type="match status" value="1"/>
</dbReference>
<sequence>MDFTKFSDENFDLKDWINNAFQSQIDPNQNTEQFVATLVTKLQVFIQEINNSIDETSHQTIQNFPRILREIDVLKQEAFMLKEQMKNVRDDLLKVEKNTVNESMKLLLDLDIIRTNLLNVQIALQEADNWTTLTSDLDSILQTKDINKISNHIESMQNSLILLQDESMEYANRCALLEDFKNKFETLMSADIIGCFNSKSIDLSKNYVQIFGQMNRLDDLKKYYYQCEKAKALEKLNDLMTDVKDLFDSNKVVFDVGDDNLSEYINKCDRLNSLLSNWLDYLIQTWHNEIQWCRQIFNDSHSIVINLLNKSFEEYNKNYEKYIQDLSQNHKNASIFLQYLGRYKQETDRFVQTLNSSAENMGITTQSQLNDQMFKLFQQAYQPFKLTFKQYSLLVSKNLQSEFETNIKLNSPDTLECVQLLNNSVSKVFNLVDYEIDRCISLTNGCGFSMLVDSFRVFLKNYVDEFKRVVTNIKERKKDTTVSKQDQEDWDSFRHFVRIIQIVGDLIIKYESLEESLDKNILNTFVHKTRSNSVVTPSTNQQFQFDNHSHQNNLLALNNYKEYFLDEKERLKLNGFIGIIETGDDYSLMKDLLKPLFGLSENVHKHAFEIVFSPVRHLLKNLAKSNIWQRNENLGKQSQETVPLFALAPQEYITKIGQYLLTLPQNFEPFTMQDNNENLIIALRKGKLPYLDEKDLSDDITACWLDSIANATYVTLSDEILKMQEITVNSQRQLIIDIEFIMSVLDDVGLKDYSNLSSIVELLKVGKEEFEDKARDKPVRILSAIRKMRSF</sequence>
<dbReference type="EMBL" id="CAJNOC010000149">
    <property type="protein sequence ID" value="CAF0719641.1"/>
    <property type="molecule type" value="Genomic_DNA"/>
</dbReference>
<evidence type="ECO:0000256" key="5">
    <source>
        <dbReference type="ARBA" id="ARBA00022927"/>
    </source>
</evidence>
<evidence type="ECO:0000313" key="9">
    <source>
        <dbReference type="EMBL" id="CAF0719641.1"/>
    </source>
</evidence>
<keyword evidence="10" id="KW-1185">Reference proteome</keyword>
<name>A0A813MF50_9BILA</name>
<dbReference type="GO" id="GO:0006890">
    <property type="term" value="P:retrograde vesicle-mediated transport, Golgi to endoplasmic reticulum"/>
    <property type="evidence" value="ECO:0007669"/>
    <property type="project" value="TreeGrafter"/>
</dbReference>
<keyword evidence="7" id="KW-0472">Membrane</keyword>
<gene>
    <name evidence="9" type="ORF">OXX778_LOCUS2057</name>
</gene>
<comment type="caution">
    <text evidence="9">The sequence shown here is derived from an EMBL/GenBank/DDBJ whole genome shotgun (WGS) entry which is preliminary data.</text>
</comment>
<reference evidence="9" key="1">
    <citation type="submission" date="2021-02" db="EMBL/GenBank/DDBJ databases">
        <authorList>
            <person name="Nowell W R."/>
        </authorList>
    </citation>
    <scope>NUCLEOTIDE SEQUENCE</scope>
    <source>
        <strain evidence="9">Ploen Becks lab</strain>
    </source>
</reference>
<accession>A0A813MF50</accession>
<organism evidence="9 10">
    <name type="scientific">Brachionus calyciflorus</name>
    <dbReference type="NCBI Taxonomy" id="104777"/>
    <lineage>
        <taxon>Eukaryota</taxon>
        <taxon>Metazoa</taxon>
        <taxon>Spiralia</taxon>
        <taxon>Gnathifera</taxon>
        <taxon>Rotifera</taxon>
        <taxon>Eurotatoria</taxon>
        <taxon>Monogononta</taxon>
        <taxon>Pseudotrocha</taxon>
        <taxon>Ploima</taxon>
        <taxon>Brachionidae</taxon>
        <taxon>Brachionus</taxon>
    </lineage>
</organism>
<dbReference type="GO" id="GO:0007030">
    <property type="term" value="P:Golgi organization"/>
    <property type="evidence" value="ECO:0007669"/>
    <property type="project" value="TreeGrafter"/>
</dbReference>
<evidence type="ECO:0000256" key="4">
    <source>
        <dbReference type="ARBA" id="ARBA00022448"/>
    </source>
</evidence>
<dbReference type="GO" id="GO:0017119">
    <property type="term" value="C:Golgi transport complex"/>
    <property type="evidence" value="ECO:0007669"/>
    <property type="project" value="InterPro"/>
</dbReference>